<dbReference type="Proteomes" id="UP000298663">
    <property type="component" value="Unassembled WGS sequence"/>
</dbReference>
<dbReference type="EMBL" id="AZBU02000013">
    <property type="protein sequence ID" value="TKR58861.1"/>
    <property type="molecule type" value="Genomic_DNA"/>
</dbReference>
<keyword evidence="3" id="KW-1185">Reference proteome</keyword>
<feature type="chain" id="PRO_5020401398" description="Secreted protein" evidence="1">
    <location>
        <begin position="27"/>
        <end position="69"/>
    </location>
</feature>
<organism evidence="2 3">
    <name type="scientific">Steinernema carpocapsae</name>
    <name type="common">Entomopathogenic nematode</name>
    <dbReference type="NCBI Taxonomy" id="34508"/>
    <lineage>
        <taxon>Eukaryota</taxon>
        <taxon>Metazoa</taxon>
        <taxon>Ecdysozoa</taxon>
        <taxon>Nematoda</taxon>
        <taxon>Chromadorea</taxon>
        <taxon>Rhabditida</taxon>
        <taxon>Tylenchina</taxon>
        <taxon>Panagrolaimomorpha</taxon>
        <taxon>Strongyloidoidea</taxon>
        <taxon>Steinernematidae</taxon>
        <taxon>Steinernema</taxon>
    </lineage>
</organism>
<evidence type="ECO:0000313" key="2">
    <source>
        <dbReference type="EMBL" id="TKR58861.1"/>
    </source>
</evidence>
<evidence type="ECO:0000313" key="3">
    <source>
        <dbReference type="Proteomes" id="UP000298663"/>
    </source>
</evidence>
<feature type="signal peptide" evidence="1">
    <location>
        <begin position="1"/>
        <end position="26"/>
    </location>
</feature>
<name>A0A4U5LS78_STECR</name>
<gene>
    <name evidence="2" type="ORF">L596_030250</name>
</gene>
<reference evidence="2 3" key="2">
    <citation type="journal article" date="2019" name="G3 (Bethesda)">
        <title>Hybrid Assembly of the Genome of the Entomopathogenic Nematode Steinernema carpocapsae Identifies the X-Chromosome.</title>
        <authorList>
            <person name="Serra L."/>
            <person name="Macchietto M."/>
            <person name="Macias-Munoz A."/>
            <person name="McGill C.J."/>
            <person name="Rodriguez I.M."/>
            <person name="Rodriguez B."/>
            <person name="Murad R."/>
            <person name="Mortazavi A."/>
        </authorList>
    </citation>
    <scope>NUCLEOTIDE SEQUENCE [LARGE SCALE GENOMIC DNA]</scope>
    <source>
        <strain evidence="2 3">ALL</strain>
    </source>
</reference>
<keyword evidence="1" id="KW-0732">Signal</keyword>
<evidence type="ECO:0008006" key="4">
    <source>
        <dbReference type="Google" id="ProtNLM"/>
    </source>
</evidence>
<dbReference type="AlphaFoldDB" id="A0A4U5LS78"/>
<sequence length="69" mass="7618">MHSKQSSVSHLTMALFVCFFSVQTSGVPTRLLRPRRLEIQRYAHVVEVLVGPGAYLFCCNGPATPSVLL</sequence>
<reference evidence="2 3" key="1">
    <citation type="journal article" date="2015" name="Genome Biol.">
        <title>Comparative genomics of Steinernema reveals deeply conserved gene regulatory networks.</title>
        <authorList>
            <person name="Dillman A.R."/>
            <person name="Macchietto M."/>
            <person name="Porter C.F."/>
            <person name="Rogers A."/>
            <person name="Williams B."/>
            <person name="Antoshechkin I."/>
            <person name="Lee M.M."/>
            <person name="Goodwin Z."/>
            <person name="Lu X."/>
            <person name="Lewis E.E."/>
            <person name="Goodrich-Blair H."/>
            <person name="Stock S.P."/>
            <person name="Adams B.J."/>
            <person name="Sternberg P.W."/>
            <person name="Mortazavi A."/>
        </authorList>
    </citation>
    <scope>NUCLEOTIDE SEQUENCE [LARGE SCALE GENOMIC DNA]</scope>
    <source>
        <strain evidence="2 3">ALL</strain>
    </source>
</reference>
<proteinExistence type="predicted"/>
<evidence type="ECO:0000256" key="1">
    <source>
        <dbReference type="SAM" id="SignalP"/>
    </source>
</evidence>
<comment type="caution">
    <text evidence="2">The sequence shown here is derived from an EMBL/GenBank/DDBJ whole genome shotgun (WGS) entry which is preliminary data.</text>
</comment>
<accession>A0A4U5LS78</accession>
<protein>
    <recommendedName>
        <fullName evidence="4">Secreted protein</fullName>
    </recommendedName>
</protein>